<evidence type="ECO:0000313" key="1">
    <source>
        <dbReference type="EMBL" id="GJJ07943.1"/>
    </source>
</evidence>
<name>A0AAV5A406_9AGAM</name>
<proteinExistence type="predicted"/>
<sequence>MPPRKLTAGEQALVDKWRIDILSTYPTKLIWWPIKKFATLDLPLEVNGINHGIQMIKSYWEPKPQDKEAYVNYMKDVIERHPITSPYNNTDRKEVMNNEALMNTGPVNNDIPPRAPTERPINRPFVRIKPTPSHIKISENNDDETDYNALELTGILILETGGSYGIRYEDNVDSVEITQKELFEMIEDGIWV</sequence>
<gene>
    <name evidence="1" type="ORF">Clacol_002150</name>
</gene>
<evidence type="ECO:0000313" key="2">
    <source>
        <dbReference type="Proteomes" id="UP001050691"/>
    </source>
</evidence>
<reference evidence="1" key="1">
    <citation type="submission" date="2021-10" db="EMBL/GenBank/DDBJ databases">
        <title>De novo Genome Assembly of Clathrus columnatus (Basidiomycota, Fungi) Using Illumina and Nanopore Sequence Data.</title>
        <authorList>
            <person name="Ogiso-Tanaka E."/>
            <person name="Itagaki H."/>
            <person name="Hosoya T."/>
            <person name="Hosaka K."/>
        </authorList>
    </citation>
    <scope>NUCLEOTIDE SEQUENCE</scope>
    <source>
        <strain evidence="1">MO-923</strain>
    </source>
</reference>
<dbReference type="EMBL" id="BPWL01000002">
    <property type="protein sequence ID" value="GJJ07943.1"/>
    <property type="molecule type" value="Genomic_DNA"/>
</dbReference>
<accession>A0AAV5A406</accession>
<organism evidence="1 2">
    <name type="scientific">Clathrus columnatus</name>
    <dbReference type="NCBI Taxonomy" id="1419009"/>
    <lineage>
        <taxon>Eukaryota</taxon>
        <taxon>Fungi</taxon>
        <taxon>Dikarya</taxon>
        <taxon>Basidiomycota</taxon>
        <taxon>Agaricomycotina</taxon>
        <taxon>Agaricomycetes</taxon>
        <taxon>Phallomycetidae</taxon>
        <taxon>Phallales</taxon>
        <taxon>Clathraceae</taxon>
        <taxon>Clathrus</taxon>
    </lineage>
</organism>
<comment type="caution">
    <text evidence="1">The sequence shown here is derived from an EMBL/GenBank/DDBJ whole genome shotgun (WGS) entry which is preliminary data.</text>
</comment>
<protein>
    <submittedName>
        <fullName evidence="1">Uncharacterized protein</fullName>
    </submittedName>
</protein>
<dbReference type="Proteomes" id="UP001050691">
    <property type="component" value="Unassembled WGS sequence"/>
</dbReference>
<keyword evidence="2" id="KW-1185">Reference proteome</keyword>
<dbReference type="AlphaFoldDB" id="A0AAV5A406"/>